<dbReference type="Gene3D" id="3.40.50.1820">
    <property type="entry name" value="alpha/beta hydrolase"/>
    <property type="match status" value="1"/>
</dbReference>
<comment type="similarity">
    <text evidence="1">Belongs to the peptidase S28 family.</text>
</comment>
<dbReference type="PANTHER" id="PTHR11010:SF31">
    <property type="entry name" value="ALPHA_BETA-HYDROLASES SUPERFAMILY PROTEIN"/>
    <property type="match status" value="1"/>
</dbReference>
<feature type="domain" description="Calmodulin binding protein-like N-terminal" evidence="8">
    <location>
        <begin position="772"/>
        <end position="915"/>
    </location>
</feature>
<feature type="domain" description="Calmodulin binding protein C-terminal" evidence="10">
    <location>
        <begin position="998"/>
        <end position="1060"/>
    </location>
</feature>
<dbReference type="InterPro" id="IPR046831">
    <property type="entry name" value="Calmodulin_bind_N"/>
</dbReference>
<dbReference type="Pfam" id="PF06364">
    <property type="entry name" value="DUF1068"/>
    <property type="match status" value="1"/>
</dbReference>
<accession>A0A8S2AZF7</accession>
<protein>
    <submittedName>
        <fullName evidence="11">Uncharacterized protein</fullName>
    </submittedName>
</protein>
<dbReference type="Pfam" id="PF07887">
    <property type="entry name" value="Calmodulin_bind"/>
    <property type="match status" value="1"/>
</dbReference>
<dbReference type="InterPro" id="IPR029058">
    <property type="entry name" value="AB_hydrolase_fold"/>
</dbReference>
<proteinExistence type="inferred from homology"/>
<dbReference type="Pfam" id="PF20451">
    <property type="entry name" value="Calmod_bind_M"/>
    <property type="match status" value="1"/>
</dbReference>
<dbReference type="InterPro" id="IPR042269">
    <property type="entry name" value="Ser_carbopepase_S28_SKS"/>
</dbReference>
<evidence type="ECO:0000256" key="2">
    <source>
        <dbReference type="ARBA" id="ARBA00022670"/>
    </source>
</evidence>
<dbReference type="GO" id="GO:0070008">
    <property type="term" value="F:serine-type exopeptidase activity"/>
    <property type="evidence" value="ECO:0007669"/>
    <property type="project" value="InterPro"/>
</dbReference>
<evidence type="ECO:0000313" key="12">
    <source>
        <dbReference type="Proteomes" id="UP000682877"/>
    </source>
</evidence>
<dbReference type="Pfam" id="PF20452">
    <property type="entry name" value="Calmod_bind_C"/>
    <property type="match status" value="1"/>
</dbReference>
<dbReference type="SUPFAM" id="SSF53474">
    <property type="entry name" value="alpha/beta-Hydrolases"/>
    <property type="match status" value="1"/>
</dbReference>
<sequence length="1235" mass="140066">MPACLCLVFLFLTVVAEAKYPPGGSYHLLSLRKNSKTSKSKAELPFHFQTRYIPQNLDHFSFQPESYRIFYQKYLISSHFWRKGGPIFVYTGNEGDIEWFASNTGFMLDIAPKFQALLVFIEHRFYGESKPHNLAKTMGYLNSQQALADYAILIRSLKQNLSSEASPVVVFGGSYGGMLAAWFRLKYPHITIGALASSAPILQFDKIVPSSSFYDVVSQDFKDASLNCFEVIKKSWRELEVFSTMKDGLQELSKKFITCKDLHAVYLASRWLETAYTDTAMVNYPTPANFMAPLPAYPVEEMCKIIDRFPLEASNLDRAFAAASLYYNYSGSEDCFDIENQTDPHGLNGWYWQACTEMVMPISCSNQSMFQPFENDEKIYQEDCLKEYGVKPRPHWITTEFGGHRIEIVLKRFGSNIIFSNGMQDPWSREGVLKNISSSIIALVTKKGAHHTDLRAATKDDPEWLKEQRRQEVAEIEKWISEYYSDLRQEEQANVLHTDHHCCCTSDSDSAFCSSETMARRSGDCMRCLVIFAVVSALVVCGPALYWKFNKGFVGSTRTNSLCPPCVCDCPPPLSLLQIAPGLANLSITDCGSDDPELKQEMEKQFVDLLTEELKLQEAVADEHSRHMNVTLAEAKRVASQYQKEAEKCNAATEICESARERAEALLIKERKITSLWEKRARQSGWEGHGHNLEHADNLPEPKRQKLPALASVIVEAVKVDSLQRLCSSLEPLFRRIVSEEVERALSRLENSKSTSRSPEPNKIQGLDGRNLQLRFRTRMPPHLFTGGKVEGELGSAIHVVLIDANTGNVIQTGEESMAKLNIVVLDGDFNDEDDKDWTREHFESFEVKERGGKRPILTGDRHVILKEGVGTLGKLTFTDNSSWIRSRKFRLGVKAASGFYIREAKTEPFAVKDHRGELYKKHYPPVLHDEVWRLDKIAKDGALHKKLLKSNIVTVEDFLRILMKDPQKLRSLLGSGMSNRMWDNTVEHAKTCVLGGKLYVYYTDQTQDTGVVFNHIYEFQGLIANGHFLSLESLNNDQKISADILVKTAYENWHKAVEYDGKLLNCLPVAKKEIKISQNHQTQQKTLQCQQTANGYSSVPQHLIEYPLVQQPCNQLRDYTSMESSSVSGSYNGGLEDIFTEEIRARSSEMLETDDMQRLLKTFGISGGFGHRDESSYGFSDWYEAQIDKGYRREGGRSAGKAVVGWLKLKAALRWGIFIRKKSAERRPQIVEID</sequence>
<evidence type="ECO:0000259" key="8">
    <source>
        <dbReference type="Pfam" id="PF07887"/>
    </source>
</evidence>
<dbReference type="InterPro" id="IPR010471">
    <property type="entry name" value="DUF1068"/>
</dbReference>
<keyword evidence="5" id="KW-0325">Glycoprotein</keyword>
<evidence type="ECO:0000256" key="1">
    <source>
        <dbReference type="ARBA" id="ARBA00011079"/>
    </source>
</evidence>
<reference evidence="11" key="1">
    <citation type="submission" date="2021-01" db="EMBL/GenBank/DDBJ databases">
        <authorList>
            <person name="Bezrukov I."/>
        </authorList>
    </citation>
    <scope>NUCLEOTIDE SEQUENCE</scope>
</reference>
<name>A0A8S2AZF7_ARAAE</name>
<evidence type="ECO:0000259" key="10">
    <source>
        <dbReference type="Pfam" id="PF20452"/>
    </source>
</evidence>
<evidence type="ECO:0000256" key="5">
    <source>
        <dbReference type="ARBA" id="ARBA00023180"/>
    </source>
</evidence>
<dbReference type="InterPro" id="IPR046830">
    <property type="entry name" value="Calmod_bind_M"/>
</dbReference>
<dbReference type="InterPro" id="IPR008758">
    <property type="entry name" value="Peptidase_S28"/>
</dbReference>
<dbReference type="PANTHER" id="PTHR11010">
    <property type="entry name" value="PROTEASE S28 PRO-X CARBOXYPEPTIDASE-RELATED"/>
    <property type="match status" value="1"/>
</dbReference>
<evidence type="ECO:0000313" key="11">
    <source>
        <dbReference type="EMBL" id="CAE6166892.1"/>
    </source>
</evidence>
<dbReference type="AlphaFoldDB" id="A0A8S2AZF7"/>
<evidence type="ECO:0000259" key="9">
    <source>
        <dbReference type="Pfam" id="PF20451"/>
    </source>
</evidence>
<dbReference type="Gene3D" id="1.20.120.980">
    <property type="entry name" value="Serine carboxypeptidase S28, SKS domain"/>
    <property type="match status" value="1"/>
</dbReference>
<organism evidence="11 12">
    <name type="scientific">Arabidopsis arenosa</name>
    <name type="common">Sand rock-cress</name>
    <name type="synonym">Cardaminopsis arenosa</name>
    <dbReference type="NCBI Taxonomy" id="38785"/>
    <lineage>
        <taxon>Eukaryota</taxon>
        <taxon>Viridiplantae</taxon>
        <taxon>Streptophyta</taxon>
        <taxon>Embryophyta</taxon>
        <taxon>Tracheophyta</taxon>
        <taxon>Spermatophyta</taxon>
        <taxon>Magnoliopsida</taxon>
        <taxon>eudicotyledons</taxon>
        <taxon>Gunneridae</taxon>
        <taxon>Pentapetalae</taxon>
        <taxon>rosids</taxon>
        <taxon>malvids</taxon>
        <taxon>Brassicales</taxon>
        <taxon>Brassicaceae</taxon>
        <taxon>Camelineae</taxon>
        <taxon>Arabidopsis</taxon>
    </lineage>
</organism>
<dbReference type="InterPro" id="IPR046829">
    <property type="entry name" value="Calmod_bind_C"/>
</dbReference>
<feature type="chain" id="PRO_5035902813" evidence="7">
    <location>
        <begin position="19"/>
        <end position="1235"/>
    </location>
</feature>
<keyword evidence="12" id="KW-1185">Reference proteome</keyword>
<feature type="region of interest" description="Disordered" evidence="6">
    <location>
        <begin position="748"/>
        <end position="769"/>
    </location>
</feature>
<evidence type="ECO:0000256" key="4">
    <source>
        <dbReference type="ARBA" id="ARBA00022801"/>
    </source>
</evidence>
<dbReference type="EMBL" id="LR999457">
    <property type="protein sequence ID" value="CAE6166892.1"/>
    <property type="molecule type" value="Genomic_DNA"/>
</dbReference>
<gene>
    <name evidence="11" type="ORF">AARE701A_LOCUS18007</name>
</gene>
<keyword evidence="4" id="KW-0378">Hydrolase</keyword>
<dbReference type="GO" id="GO:0006508">
    <property type="term" value="P:proteolysis"/>
    <property type="evidence" value="ECO:0007669"/>
    <property type="project" value="UniProtKB-KW"/>
</dbReference>
<feature type="signal peptide" evidence="7">
    <location>
        <begin position="1"/>
        <end position="18"/>
    </location>
</feature>
<keyword evidence="3 7" id="KW-0732">Signal</keyword>
<evidence type="ECO:0000256" key="3">
    <source>
        <dbReference type="ARBA" id="ARBA00022729"/>
    </source>
</evidence>
<evidence type="ECO:0000256" key="7">
    <source>
        <dbReference type="SAM" id="SignalP"/>
    </source>
</evidence>
<dbReference type="Proteomes" id="UP000682877">
    <property type="component" value="Chromosome 7"/>
</dbReference>
<evidence type="ECO:0000256" key="6">
    <source>
        <dbReference type="SAM" id="MobiDB-lite"/>
    </source>
</evidence>
<keyword evidence="2" id="KW-0645">Protease</keyword>
<dbReference type="FunFam" id="1.20.120.980:FF:000001">
    <property type="entry name" value="Dipeptidyl peptidase 7"/>
    <property type="match status" value="1"/>
</dbReference>
<feature type="domain" description="Calmodulin binding protein central" evidence="9">
    <location>
        <begin position="928"/>
        <end position="993"/>
    </location>
</feature>
<dbReference type="GO" id="GO:0008239">
    <property type="term" value="F:dipeptidyl-peptidase activity"/>
    <property type="evidence" value="ECO:0007669"/>
    <property type="project" value="TreeGrafter"/>
</dbReference>
<dbReference type="Pfam" id="PF05577">
    <property type="entry name" value="Peptidase_S28"/>
    <property type="match status" value="1"/>
</dbReference>